<dbReference type="PANTHER" id="PTHR35841:SF1">
    <property type="entry name" value="PHOSPHONATES-BINDING PERIPLASMIC PROTEIN"/>
    <property type="match status" value="1"/>
</dbReference>
<dbReference type="AlphaFoldDB" id="A0A328PAS8"/>
<evidence type="ECO:0000313" key="4">
    <source>
        <dbReference type="EMBL" id="RAO77772.1"/>
    </source>
</evidence>
<dbReference type="EMBL" id="NFZS01000001">
    <property type="protein sequence ID" value="RAO77772.1"/>
    <property type="molecule type" value="Genomic_DNA"/>
</dbReference>
<dbReference type="GO" id="GO:0055085">
    <property type="term" value="P:transmembrane transport"/>
    <property type="evidence" value="ECO:0007669"/>
    <property type="project" value="InterPro"/>
</dbReference>
<dbReference type="Proteomes" id="UP000248926">
    <property type="component" value="Unassembled WGS sequence"/>
</dbReference>
<name>A0A328PAS8_9GAMM</name>
<proteinExistence type="inferred from homology"/>
<keyword evidence="5" id="KW-1185">Reference proteome</keyword>
<comment type="similarity">
    <text evidence="1">Belongs to the phosphate/phosphite/phosphonate binding protein family.</text>
</comment>
<dbReference type="Pfam" id="PF12974">
    <property type="entry name" value="Phosphonate-bd"/>
    <property type="match status" value="1"/>
</dbReference>
<accession>A0A328PAS8</accession>
<dbReference type="PANTHER" id="PTHR35841">
    <property type="entry name" value="PHOSPHONATES-BINDING PERIPLASMIC PROTEIN"/>
    <property type="match status" value="1"/>
</dbReference>
<dbReference type="Gene3D" id="3.40.190.10">
    <property type="entry name" value="Periplasmic binding protein-like II"/>
    <property type="match status" value="2"/>
</dbReference>
<evidence type="ECO:0000256" key="1">
    <source>
        <dbReference type="ARBA" id="ARBA00007162"/>
    </source>
</evidence>
<protein>
    <submittedName>
        <fullName evidence="4">Phosphonate ABC transporter substrate-binding protein</fullName>
    </submittedName>
</protein>
<keyword evidence="2 3" id="KW-0732">Signal</keyword>
<organism evidence="4 5">
    <name type="scientific">Dyella jiangningensis</name>
    <dbReference type="NCBI Taxonomy" id="1379159"/>
    <lineage>
        <taxon>Bacteria</taxon>
        <taxon>Pseudomonadati</taxon>
        <taxon>Pseudomonadota</taxon>
        <taxon>Gammaproteobacteria</taxon>
        <taxon>Lysobacterales</taxon>
        <taxon>Rhodanobacteraceae</taxon>
        <taxon>Dyella</taxon>
    </lineage>
</organism>
<gene>
    <name evidence="4" type="ORF">CA260_07905</name>
</gene>
<evidence type="ECO:0000256" key="3">
    <source>
        <dbReference type="SAM" id="SignalP"/>
    </source>
</evidence>
<evidence type="ECO:0000256" key="2">
    <source>
        <dbReference type="ARBA" id="ARBA00022729"/>
    </source>
</evidence>
<dbReference type="SUPFAM" id="SSF53850">
    <property type="entry name" value="Periplasmic binding protein-like II"/>
    <property type="match status" value="1"/>
</dbReference>
<evidence type="ECO:0000313" key="5">
    <source>
        <dbReference type="Proteomes" id="UP000248926"/>
    </source>
</evidence>
<feature type="chain" id="PRO_5016274873" evidence="3">
    <location>
        <begin position="35"/>
        <end position="348"/>
    </location>
</feature>
<dbReference type="GO" id="GO:0043190">
    <property type="term" value="C:ATP-binding cassette (ABC) transporter complex"/>
    <property type="evidence" value="ECO:0007669"/>
    <property type="project" value="InterPro"/>
</dbReference>
<comment type="caution">
    <text evidence="4">The sequence shown here is derived from an EMBL/GenBank/DDBJ whole genome shotgun (WGS) entry which is preliminary data.</text>
</comment>
<dbReference type="OrthoDB" id="5318791at2"/>
<reference evidence="4 5" key="1">
    <citation type="journal article" date="2018" name="Genet. Mol. Biol.">
        <title>The genome sequence of Dyella jiangningensis FCAV SCS01 from a lignocellulose-decomposing microbial consortium metagenome reveals potential for biotechnological applications.</title>
        <authorList>
            <person name="Desiderato J.G."/>
            <person name="Alvarenga D.O."/>
            <person name="Constancio M.T.L."/>
            <person name="Alves L.M.C."/>
            <person name="Varani A.M."/>
        </authorList>
    </citation>
    <scope>NUCLEOTIDE SEQUENCE [LARGE SCALE GENOMIC DNA]</scope>
    <source>
        <strain evidence="4 5">FCAV SCS01</strain>
    </source>
</reference>
<sequence>MEKAGQTRFGERLRQLFAAVMLLCLAVCAHPSRADDAVGMKQPAAAIHFGILPIGSASESREQWQPLLDDLEKKLGHSVDIVSVSSYAGLSGAIADKRVDIAFLSGRLATEAVQRQHMRVVAQFVRSDGAKGNVAMLIVRADSPIHDLKDLFSKPGHWRYGRGEPLSVTGYVAPEAQVFASRGLNSDTFFASVRVANHQNNALAVANGEVDVATCNNPDLDLFRQNFPNEASQIRVIWRSSLIPSGVLVVREGMAEPLRTQLIAFMRDYGHAPGAAGERERANLARIPDLAGFDAADESVLRPFVDMEFQLIREQARHGRWVSEQARNARLKQIDADYQVAMRQLLRH</sequence>
<dbReference type="NCBIfam" id="TIGR01098">
    <property type="entry name" value="3A0109s03R"/>
    <property type="match status" value="1"/>
</dbReference>
<dbReference type="RefSeq" id="WP_111982193.1">
    <property type="nucleotide sequence ID" value="NZ_NFZS01000001.1"/>
</dbReference>
<dbReference type="InterPro" id="IPR005770">
    <property type="entry name" value="PhnD"/>
</dbReference>
<feature type="signal peptide" evidence="3">
    <location>
        <begin position="1"/>
        <end position="34"/>
    </location>
</feature>